<sequence>MRYGRVLPSEPITDFAVLELEAPLDARFADIRPLCLPKPSEQLPIYYMAFGYGSTDPNKYPIDFCARSSKQFERNKKFYYQENVPQNYLCRAHADILSRDPSLD</sequence>
<dbReference type="InterPro" id="IPR009003">
    <property type="entry name" value="Peptidase_S1_PA"/>
</dbReference>
<keyword evidence="2" id="KW-1185">Reference proteome</keyword>
<name>A0A183VGI5_TOXCA</name>
<gene>
    <name evidence="1" type="ORF">TCNE_LOCUS19855</name>
</gene>
<evidence type="ECO:0000313" key="3">
    <source>
        <dbReference type="WBParaSite" id="TCNE_0001985901-mRNA-1"/>
    </source>
</evidence>
<reference evidence="1 2" key="2">
    <citation type="submission" date="2018-11" db="EMBL/GenBank/DDBJ databases">
        <authorList>
            <consortium name="Pathogen Informatics"/>
        </authorList>
    </citation>
    <scope>NUCLEOTIDE SEQUENCE [LARGE SCALE GENOMIC DNA]</scope>
</reference>
<dbReference type="SUPFAM" id="SSF50494">
    <property type="entry name" value="Trypsin-like serine proteases"/>
    <property type="match status" value="1"/>
</dbReference>
<protein>
    <submittedName>
        <fullName evidence="3">Peptidase_S9 domain-containing protein</fullName>
    </submittedName>
</protein>
<evidence type="ECO:0000313" key="1">
    <source>
        <dbReference type="EMBL" id="VDM51176.1"/>
    </source>
</evidence>
<dbReference type="AlphaFoldDB" id="A0A183VGI5"/>
<dbReference type="Proteomes" id="UP000050794">
    <property type="component" value="Unassembled WGS sequence"/>
</dbReference>
<dbReference type="WBParaSite" id="TCNE_0001985901-mRNA-1">
    <property type="protein sequence ID" value="TCNE_0001985901-mRNA-1"/>
    <property type="gene ID" value="TCNE_0001985901"/>
</dbReference>
<dbReference type="EMBL" id="UYWY01027614">
    <property type="protein sequence ID" value="VDM51176.1"/>
    <property type="molecule type" value="Genomic_DNA"/>
</dbReference>
<organism evidence="2 3">
    <name type="scientific">Toxocara canis</name>
    <name type="common">Canine roundworm</name>
    <dbReference type="NCBI Taxonomy" id="6265"/>
    <lineage>
        <taxon>Eukaryota</taxon>
        <taxon>Metazoa</taxon>
        <taxon>Ecdysozoa</taxon>
        <taxon>Nematoda</taxon>
        <taxon>Chromadorea</taxon>
        <taxon>Rhabditida</taxon>
        <taxon>Spirurina</taxon>
        <taxon>Ascaridomorpha</taxon>
        <taxon>Ascaridoidea</taxon>
        <taxon>Toxocaridae</taxon>
        <taxon>Toxocara</taxon>
    </lineage>
</organism>
<proteinExistence type="predicted"/>
<reference evidence="3" key="1">
    <citation type="submission" date="2016-06" db="UniProtKB">
        <authorList>
            <consortium name="WormBaseParasite"/>
        </authorList>
    </citation>
    <scope>IDENTIFICATION</scope>
</reference>
<accession>A0A183VGI5</accession>
<evidence type="ECO:0000313" key="2">
    <source>
        <dbReference type="Proteomes" id="UP000050794"/>
    </source>
</evidence>